<proteinExistence type="inferred from homology"/>
<dbReference type="NCBIfam" id="TIGR02423">
    <property type="entry name" value="protocat_alph"/>
    <property type="match status" value="1"/>
</dbReference>
<organism evidence="5 6">
    <name type="scientific">Pararobbsia alpina</name>
    <dbReference type="NCBI Taxonomy" id="621374"/>
    <lineage>
        <taxon>Bacteria</taxon>
        <taxon>Pseudomonadati</taxon>
        <taxon>Pseudomonadota</taxon>
        <taxon>Betaproteobacteria</taxon>
        <taxon>Burkholderiales</taxon>
        <taxon>Burkholderiaceae</taxon>
        <taxon>Pararobbsia</taxon>
    </lineage>
</organism>
<reference evidence="5 6" key="1">
    <citation type="submission" date="2020-04" db="EMBL/GenBank/DDBJ databases">
        <authorList>
            <person name="De Canck E."/>
        </authorList>
    </citation>
    <scope>NUCLEOTIDE SEQUENCE [LARGE SCALE GENOMIC DNA]</scope>
    <source>
        <strain evidence="5 6">LMG 28138</strain>
    </source>
</reference>
<evidence type="ECO:0000256" key="3">
    <source>
        <dbReference type="ARBA" id="ARBA00023002"/>
    </source>
</evidence>
<dbReference type="PANTHER" id="PTHR33711:SF9">
    <property type="entry name" value="PROTOCATECHUATE 3,4-DIOXYGENASE ALPHA CHAIN"/>
    <property type="match status" value="1"/>
</dbReference>
<dbReference type="GO" id="GO:0018578">
    <property type="term" value="F:protocatechuate 3,4-dioxygenase activity"/>
    <property type="evidence" value="ECO:0007669"/>
    <property type="project" value="UniProtKB-EC"/>
</dbReference>
<keyword evidence="6" id="KW-1185">Reference proteome</keyword>
<accession>A0A6S7CJ75</accession>
<gene>
    <name evidence="5" type="primary">pcaG</name>
    <name evidence="5" type="ORF">LMG28138_03104</name>
</gene>
<keyword evidence="2 5" id="KW-0223">Dioxygenase</keyword>
<dbReference type="EMBL" id="CADIKM010000013">
    <property type="protein sequence ID" value="CAB3791064.1"/>
    <property type="molecule type" value="Genomic_DNA"/>
</dbReference>
<keyword evidence="3 5" id="KW-0560">Oxidoreductase</keyword>
<dbReference type="GO" id="GO:0008199">
    <property type="term" value="F:ferric iron binding"/>
    <property type="evidence" value="ECO:0007669"/>
    <property type="project" value="InterPro"/>
</dbReference>
<dbReference type="InterPro" id="IPR012786">
    <property type="entry name" value="Protocat_dOase_a"/>
</dbReference>
<dbReference type="InterPro" id="IPR015889">
    <property type="entry name" value="Intradiol_dOase_core"/>
</dbReference>
<evidence type="ECO:0000313" key="6">
    <source>
        <dbReference type="Proteomes" id="UP000494115"/>
    </source>
</evidence>
<dbReference type="RefSeq" id="WP_175105634.1">
    <property type="nucleotide sequence ID" value="NZ_CADIKM010000013.1"/>
</dbReference>
<dbReference type="Proteomes" id="UP000494115">
    <property type="component" value="Unassembled WGS sequence"/>
</dbReference>
<dbReference type="Gene3D" id="2.60.130.10">
    <property type="entry name" value="Aromatic compound dioxygenase"/>
    <property type="match status" value="1"/>
</dbReference>
<protein>
    <submittedName>
        <fullName evidence="5">Protocatechuate 3,4-dioxygenase alpha chain</fullName>
        <ecNumber evidence="5">1.13.11.3</ecNumber>
    </submittedName>
</protein>
<comment type="similarity">
    <text evidence="1">Belongs to the intradiol ring-cleavage dioxygenase family.</text>
</comment>
<dbReference type="PROSITE" id="PS00083">
    <property type="entry name" value="INTRADIOL_DIOXYGENAS"/>
    <property type="match status" value="1"/>
</dbReference>
<feature type="domain" description="Intradiol ring-cleavage dioxygenases" evidence="4">
    <location>
        <begin position="41"/>
        <end position="69"/>
    </location>
</feature>
<dbReference type="SUPFAM" id="SSF49482">
    <property type="entry name" value="Aromatic compound dioxygenase"/>
    <property type="match status" value="1"/>
</dbReference>
<evidence type="ECO:0000256" key="1">
    <source>
        <dbReference type="ARBA" id="ARBA00007825"/>
    </source>
</evidence>
<dbReference type="PANTHER" id="PTHR33711">
    <property type="entry name" value="DIOXYGENASE, PUTATIVE (AFU_ORTHOLOGUE AFUA_2G02910)-RELATED"/>
    <property type="match status" value="1"/>
</dbReference>
<evidence type="ECO:0000313" key="5">
    <source>
        <dbReference type="EMBL" id="CAB3791064.1"/>
    </source>
</evidence>
<dbReference type="InterPro" id="IPR050770">
    <property type="entry name" value="Intradiol_RC_Dioxygenase"/>
</dbReference>
<evidence type="ECO:0000259" key="4">
    <source>
        <dbReference type="PROSITE" id="PS00083"/>
    </source>
</evidence>
<dbReference type="Pfam" id="PF00775">
    <property type="entry name" value="Dioxygenase_C"/>
    <property type="match status" value="1"/>
</dbReference>
<dbReference type="AlphaFoldDB" id="A0A6S7CJ75"/>
<dbReference type="EC" id="1.13.11.3" evidence="5"/>
<sequence length="190" mass="20412">MFGTPSQTVGPYLRIGLEWLDDGDLIKQASAAEIPGRRITISGKVIDGNGILVPDAVLEFWQADANGAFPTLDAERKPTQAFRGFARICTDSNGGFTLKTIMPGATDGPNGQRQAPHIGVQVSMRGLLRPLYTRVYFPDTPANAGDPLLNAVPAARRGTLIANPTADDTFTWNVVVQSVGAYVETAFFDF</sequence>
<dbReference type="InterPro" id="IPR000627">
    <property type="entry name" value="Intradiol_dOase_C"/>
</dbReference>
<evidence type="ECO:0000256" key="2">
    <source>
        <dbReference type="ARBA" id="ARBA00022964"/>
    </source>
</evidence>
<name>A0A6S7CJ75_9BURK</name>